<protein>
    <submittedName>
        <fullName evidence="1">Uncharacterized protein</fullName>
    </submittedName>
</protein>
<dbReference type="EMBL" id="CP039396">
    <property type="protein sequence ID" value="QCD43677.1"/>
    <property type="molecule type" value="Genomic_DNA"/>
</dbReference>
<evidence type="ECO:0000313" key="2">
    <source>
        <dbReference type="Proteomes" id="UP000297149"/>
    </source>
</evidence>
<dbReference type="Proteomes" id="UP000297149">
    <property type="component" value="Chromosome"/>
</dbReference>
<accession>A0A4P7W6C6</accession>
<reference evidence="2" key="1">
    <citation type="submission" date="2019-02" db="EMBL/GenBank/DDBJ databases">
        <title>Isolation and identification of novel species under the genus Muribaculum.</title>
        <authorList>
            <person name="Miyake S."/>
            <person name="Ding Y."/>
            <person name="Low A."/>
            <person name="Soh M."/>
            <person name="Seedorf H."/>
        </authorList>
    </citation>
    <scope>NUCLEOTIDE SEQUENCE [LARGE SCALE GENOMIC DNA]</scope>
    <source>
        <strain evidence="2">H5</strain>
    </source>
</reference>
<keyword evidence="2" id="KW-1185">Reference proteome</keyword>
<organism evidence="1 2">
    <name type="scientific">Duncaniella dubosii</name>
    <dbReference type="NCBI Taxonomy" id="2518971"/>
    <lineage>
        <taxon>Bacteria</taxon>
        <taxon>Pseudomonadati</taxon>
        <taxon>Bacteroidota</taxon>
        <taxon>Bacteroidia</taxon>
        <taxon>Bacteroidales</taxon>
        <taxon>Muribaculaceae</taxon>
        <taxon>Duncaniella</taxon>
    </lineage>
</organism>
<proteinExistence type="predicted"/>
<dbReference type="KEGG" id="ddb:E7747_07700"/>
<evidence type="ECO:0000313" key="1">
    <source>
        <dbReference type="EMBL" id="QCD43677.1"/>
    </source>
</evidence>
<sequence length="401" mass="45363">MLPYNLIDLIEKDETLSTCQIFNAEVCYGSGLKYCTGAATEAVRAEVEDFLLDNPMPDYFLGVCQDLKHFNFAVTVIILNDAGDRIVELHRKPACYCRFCPADPKTGRITKILFAPFRNLSQSDTVEVIDLLDPRSPWKDLQQRMGLRATRGNSAGDKVTSVRKFAILTKFPGVDSMYYPIPHYAALFKGSWYNIKRLIGEAKTSKLKNAAPNKIRHRGLPRYWDNLFTSRHIVDHKKREELMNEKKQEMLEFLTNVENTGAVLFTPKSISLDGKGESPDITVTSIDSRTKEGGDWESDIAEAVNMVCFTMRVHSNLVGSVPGKAQTNNSGSDKRELYTIAQALQKPYHDILFLVHEIIIRFNKWKGVHVDCPFMQLTTLDEHSDAKEVSAKSENNDTDND</sequence>
<gene>
    <name evidence="1" type="ORF">E7747_07700</name>
</gene>
<name>A0A4P7W6C6_9BACT</name>
<dbReference type="AlphaFoldDB" id="A0A4P7W6C6"/>